<reference evidence="2 3" key="2">
    <citation type="submission" date="2010-03" db="EMBL/GenBank/DDBJ databases">
        <authorList>
            <person name="Pajon A."/>
        </authorList>
    </citation>
    <scope>NUCLEOTIDE SEQUENCE [LARGE SCALE GENOMIC DNA]</scope>
    <source>
        <strain evidence="2 3">XB6B4</strain>
    </source>
</reference>
<dbReference type="KEGG" id="rix:RO1_41500"/>
<name>D4L3Y8_9FIRM</name>
<dbReference type="Proteomes" id="UP000008953">
    <property type="component" value="Chromosome"/>
</dbReference>
<proteinExistence type="predicted"/>
<accession>D4L3Y8</accession>
<reference evidence="2 3" key="1">
    <citation type="submission" date="2010-03" db="EMBL/GenBank/DDBJ databases">
        <title>The genome sequence of Roseburia intestinalis XB6B4.</title>
        <authorList>
            <consortium name="metaHIT consortium -- http://www.metahit.eu/"/>
            <person name="Pajon A."/>
            <person name="Turner K."/>
            <person name="Parkhill J."/>
            <person name="Bernalier A."/>
        </authorList>
    </citation>
    <scope>NUCLEOTIDE SEQUENCE [LARGE SCALE GENOMIC DNA]</scope>
    <source>
        <strain evidence="2 3">XB6B4</strain>
    </source>
</reference>
<protein>
    <submittedName>
        <fullName evidence="2">Uncharacterized protein</fullName>
    </submittedName>
</protein>
<evidence type="ECO:0000256" key="1">
    <source>
        <dbReference type="SAM" id="MobiDB-lite"/>
    </source>
</evidence>
<feature type="region of interest" description="Disordered" evidence="1">
    <location>
        <begin position="1"/>
        <end position="26"/>
    </location>
</feature>
<gene>
    <name evidence="2" type="ORF">RO1_41500</name>
</gene>
<feature type="compositionally biased region" description="Basic and acidic residues" evidence="1">
    <location>
        <begin position="1"/>
        <end position="10"/>
    </location>
</feature>
<dbReference type="EMBL" id="FP929050">
    <property type="protein sequence ID" value="CBL14328.1"/>
    <property type="molecule type" value="Genomic_DNA"/>
</dbReference>
<dbReference type="AlphaFoldDB" id="D4L3Y8"/>
<organism evidence="2 3">
    <name type="scientific">Roseburia intestinalis XB6B4</name>
    <dbReference type="NCBI Taxonomy" id="718255"/>
    <lineage>
        <taxon>Bacteria</taxon>
        <taxon>Bacillati</taxon>
        <taxon>Bacillota</taxon>
        <taxon>Clostridia</taxon>
        <taxon>Lachnospirales</taxon>
        <taxon>Lachnospiraceae</taxon>
        <taxon>Roseburia</taxon>
    </lineage>
</organism>
<sequence length="26" mass="2992">MMKKSNVDKKSNKKYNVKNVETTYGG</sequence>
<evidence type="ECO:0000313" key="3">
    <source>
        <dbReference type="Proteomes" id="UP000008953"/>
    </source>
</evidence>
<evidence type="ECO:0000313" key="2">
    <source>
        <dbReference type="EMBL" id="CBL14328.1"/>
    </source>
</evidence>
<dbReference type="HOGENOM" id="CLU_3417022_0_0_9"/>